<dbReference type="AlphaFoldDB" id="F8K0H6"/>
<dbReference type="PANTHER" id="PTHR33747:SF1">
    <property type="entry name" value="ADENYLATE CYCLASE-ASSOCIATED CAP C-TERMINAL DOMAIN-CONTAINING PROTEIN"/>
    <property type="match status" value="1"/>
</dbReference>
<reference evidence="5" key="1">
    <citation type="submission" date="2011-12" db="EMBL/GenBank/DDBJ databases">
        <title>Complete genome sequence of Streptomyces cattleya strain DSM 46488.</title>
        <authorList>
            <person name="Ou H.-Y."/>
            <person name="Li P."/>
            <person name="Zhao C."/>
            <person name="O'Hagan D."/>
            <person name="Deng Z."/>
        </authorList>
    </citation>
    <scope>NUCLEOTIDE SEQUENCE [LARGE SCALE GENOMIC DNA]</scope>
    <source>
        <strain evidence="5">ATCC 35852 / DSM 46488 / JCM 4925 / NBRC 14057 / NRRL 8057</strain>
    </source>
</reference>
<dbReference type="EMBL" id="CP003219">
    <property type="protein sequence ID" value="AEW97378.1"/>
    <property type="molecule type" value="Genomic_DNA"/>
</dbReference>
<gene>
    <name evidence="4" type="ordered locus">SCATT_50070</name>
</gene>
<feature type="compositionally biased region" description="Basic residues" evidence="2">
    <location>
        <begin position="1"/>
        <end position="10"/>
    </location>
</feature>
<dbReference type="PATRIC" id="fig|1003195.11.peg.6439"/>
<dbReference type="KEGG" id="scy:SCATT_50070"/>
<dbReference type="Gene3D" id="3.10.450.50">
    <property type="match status" value="1"/>
</dbReference>
<dbReference type="OrthoDB" id="21421at2"/>
<feature type="domain" description="YchJ-like middle NTF2-like" evidence="3">
    <location>
        <begin position="46"/>
        <end position="140"/>
    </location>
</feature>
<name>F8K0H6_STREN</name>
<keyword evidence="5" id="KW-1185">Reference proteome</keyword>
<dbReference type="InterPro" id="IPR032710">
    <property type="entry name" value="NTF2-like_dom_sf"/>
</dbReference>
<dbReference type="HOGENOM" id="CLU_099590_2_0_11"/>
<evidence type="ECO:0000256" key="1">
    <source>
        <dbReference type="HAMAP-Rule" id="MF_00612"/>
    </source>
</evidence>
<evidence type="ECO:0000313" key="4">
    <source>
        <dbReference type="EMBL" id="AEW97378.1"/>
    </source>
</evidence>
<dbReference type="eggNOG" id="COG3012">
    <property type="taxonomic scope" value="Bacteria"/>
</dbReference>
<dbReference type="Proteomes" id="UP000007842">
    <property type="component" value="Chromosome"/>
</dbReference>
<dbReference type="Pfam" id="PF17775">
    <property type="entry name" value="YchJ_M-like"/>
    <property type="match status" value="1"/>
</dbReference>
<dbReference type="SUPFAM" id="SSF54427">
    <property type="entry name" value="NTF2-like"/>
    <property type="match status" value="1"/>
</dbReference>
<dbReference type="KEGG" id="sct:SCAT_5014"/>
<sequence length="144" mass="15549">MGKRTSRPRPSRPAAAPAPASCPCGSGAGYPGCCGRLHSGAARAATAEELMRSRFSAFAVGDEAYLLRSWHPDTRPPAVEPAPGVRWTRLEILGTTGGSAFHTEGTVEFRAEYTERGRRGEMRENSRFSRHEGAWVYVDGVVEG</sequence>
<feature type="compositionally biased region" description="Low complexity" evidence="2">
    <location>
        <begin position="12"/>
        <end position="23"/>
    </location>
</feature>
<dbReference type="STRING" id="1003195.SCATT_50070"/>
<evidence type="ECO:0000313" key="5">
    <source>
        <dbReference type="Proteomes" id="UP000007842"/>
    </source>
</evidence>
<dbReference type="RefSeq" id="WP_014145718.1">
    <property type="nucleotide sequence ID" value="NC_016111.1"/>
</dbReference>
<proteinExistence type="inferred from homology"/>
<protein>
    <recommendedName>
        <fullName evidence="1">UPF0225 protein SCATT_50070</fullName>
    </recommendedName>
</protein>
<dbReference type="InterPro" id="IPR023006">
    <property type="entry name" value="YchJ-like"/>
</dbReference>
<accession>G8X3K5</accession>
<dbReference type="HAMAP" id="MF_00612">
    <property type="entry name" value="UPF0225"/>
    <property type="match status" value="1"/>
</dbReference>
<feature type="region of interest" description="Disordered" evidence="2">
    <location>
        <begin position="1"/>
        <end position="23"/>
    </location>
</feature>
<dbReference type="InterPro" id="IPR048469">
    <property type="entry name" value="YchJ-like_M"/>
</dbReference>
<comment type="similarity">
    <text evidence="1">Belongs to the UPF0225 family.</text>
</comment>
<accession>F8K0H6</accession>
<dbReference type="PANTHER" id="PTHR33747">
    <property type="entry name" value="UPF0225 PROTEIN SCO1677"/>
    <property type="match status" value="1"/>
</dbReference>
<organism evidence="4 5">
    <name type="scientific">Streptantibioticus cattleyicolor (strain ATCC 35852 / DSM 46488 / JCM 4925 / NBRC 14057 / NRRL 8057)</name>
    <name type="common">Streptomyces cattleya</name>
    <dbReference type="NCBI Taxonomy" id="1003195"/>
    <lineage>
        <taxon>Bacteria</taxon>
        <taxon>Bacillati</taxon>
        <taxon>Actinomycetota</taxon>
        <taxon>Actinomycetes</taxon>
        <taxon>Kitasatosporales</taxon>
        <taxon>Streptomycetaceae</taxon>
        <taxon>Streptantibioticus</taxon>
    </lineage>
</organism>
<evidence type="ECO:0000259" key="3">
    <source>
        <dbReference type="Pfam" id="PF17775"/>
    </source>
</evidence>
<evidence type="ECO:0000256" key="2">
    <source>
        <dbReference type="SAM" id="MobiDB-lite"/>
    </source>
</evidence>